<organism evidence="2 3">
    <name type="scientific">Mucilaginibacter ginsenosidivorax</name>
    <dbReference type="NCBI Taxonomy" id="862126"/>
    <lineage>
        <taxon>Bacteria</taxon>
        <taxon>Pseudomonadati</taxon>
        <taxon>Bacteroidota</taxon>
        <taxon>Sphingobacteriia</taxon>
        <taxon>Sphingobacteriales</taxon>
        <taxon>Sphingobacteriaceae</taxon>
        <taxon>Mucilaginibacter</taxon>
    </lineage>
</organism>
<gene>
    <name evidence="2" type="ORF">FSB76_00405</name>
</gene>
<dbReference type="KEGG" id="mgk:FSB76_00405"/>
<keyword evidence="3" id="KW-1185">Reference proteome</keyword>
<accession>A0A5B8VU88</accession>
<dbReference type="AlphaFoldDB" id="A0A5B8VU88"/>
<evidence type="ECO:0008006" key="4">
    <source>
        <dbReference type="Google" id="ProtNLM"/>
    </source>
</evidence>
<name>A0A5B8VU88_9SPHI</name>
<dbReference type="EMBL" id="CP042437">
    <property type="protein sequence ID" value="QEC74482.1"/>
    <property type="molecule type" value="Genomic_DNA"/>
</dbReference>
<reference evidence="2 3" key="1">
    <citation type="journal article" date="2013" name="J. Microbiol.">
        <title>Mucilaginibacter ginsenosidivorax sp. nov., with ginsenoside converting activity isolated from sediment.</title>
        <authorList>
            <person name="Kim J.K."/>
            <person name="Choi T.E."/>
            <person name="Liu Q.M."/>
            <person name="Park H.Y."/>
            <person name="Yi T.H."/>
            <person name="Yoon M.H."/>
            <person name="Kim S.C."/>
            <person name="Im W.T."/>
        </authorList>
    </citation>
    <scope>NUCLEOTIDE SEQUENCE [LARGE SCALE GENOMIC DNA]</scope>
    <source>
        <strain evidence="2 3">KHI28</strain>
    </source>
</reference>
<sequence>MKHSLLYFYRCCIVLAVCLTLTKHVQAQTDADALMIPKNYVCAAGVYTHSQWDHYWEGTFKRDAPNLGTVSSNAYMLGFVYGLSNKINVSVALPYISTNASAGTLRGEHNLQDVSAYVKWLAVKHEIGKGSLSLHAILSGSIPASNYEADFLPLSIGLHSKNVALRGLLNYQVSQFFVAGAYQYVRRSNITIDRNSYYTTEMHYTNEVQMPDVSNYLISAGFRSLQFNAEATFTQVDTHGGFDIRKNDNPFPSNKMNSQLAGLILKYTFTKIPGLELTAGGNYVLKGRNVGQSRSFYGGIYYIFNTRKEK</sequence>
<feature type="chain" id="PRO_5023133659" description="Transporter" evidence="1">
    <location>
        <begin position="28"/>
        <end position="310"/>
    </location>
</feature>
<dbReference type="OrthoDB" id="5562884at2"/>
<proteinExistence type="predicted"/>
<keyword evidence="1" id="KW-0732">Signal</keyword>
<dbReference type="RefSeq" id="WP_147051640.1">
    <property type="nucleotide sequence ID" value="NZ_CP042437.1"/>
</dbReference>
<feature type="signal peptide" evidence="1">
    <location>
        <begin position="1"/>
        <end position="27"/>
    </location>
</feature>
<evidence type="ECO:0000313" key="2">
    <source>
        <dbReference type="EMBL" id="QEC74482.1"/>
    </source>
</evidence>
<evidence type="ECO:0000313" key="3">
    <source>
        <dbReference type="Proteomes" id="UP000321362"/>
    </source>
</evidence>
<evidence type="ECO:0000256" key="1">
    <source>
        <dbReference type="SAM" id="SignalP"/>
    </source>
</evidence>
<protein>
    <recommendedName>
        <fullName evidence="4">Transporter</fullName>
    </recommendedName>
</protein>
<dbReference type="Proteomes" id="UP000321362">
    <property type="component" value="Chromosome"/>
</dbReference>